<dbReference type="EMBL" id="JARPUR010000001">
    <property type="protein sequence ID" value="KAK4887824.1"/>
    <property type="molecule type" value="Genomic_DNA"/>
</dbReference>
<gene>
    <name evidence="7" type="ORF">RN001_004095</name>
</gene>
<dbReference type="InterPro" id="IPR039932">
    <property type="entry name" value="Spink4-like"/>
</dbReference>
<dbReference type="GO" id="GO:0005576">
    <property type="term" value="C:extracellular region"/>
    <property type="evidence" value="ECO:0007669"/>
    <property type="project" value="UniProtKB-SubCell"/>
</dbReference>
<protein>
    <recommendedName>
        <fullName evidence="6">Kazal-like domain-containing protein</fullName>
    </recommendedName>
</protein>
<feature type="region of interest" description="Disordered" evidence="4">
    <location>
        <begin position="32"/>
        <end position="96"/>
    </location>
</feature>
<evidence type="ECO:0000256" key="1">
    <source>
        <dbReference type="ARBA" id="ARBA00004613"/>
    </source>
</evidence>
<keyword evidence="3" id="KW-1015">Disulfide bond</keyword>
<dbReference type="GO" id="GO:0004867">
    <property type="term" value="F:serine-type endopeptidase inhibitor activity"/>
    <property type="evidence" value="ECO:0007669"/>
    <property type="project" value="InterPro"/>
</dbReference>
<proteinExistence type="predicted"/>
<evidence type="ECO:0000259" key="6">
    <source>
        <dbReference type="PROSITE" id="PS51465"/>
    </source>
</evidence>
<dbReference type="AlphaFoldDB" id="A0AAN7Q706"/>
<accession>A0AAN7Q706</accession>
<feature type="compositionally biased region" description="Polar residues" evidence="4">
    <location>
        <begin position="83"/>
        <end position="96"/>
    </location>
</feature>
<evidence type="ECO:0000256" key="4">
    <source>
        <dbReference type="SAM" id="MobiDB-lite"/>
    </source>
</evidence>
<feature type="chain" id="PRO_5042815815" description="Kazal-like domain-containing protein" evidence="5">
    <location>
        <begin position="23"/>
        <end position="151"/>
    </location>
</feature>
<evidence type="ECO:0000256" key="5">
    <source>
        <dbReference type="SAM" id="SignalP"/>
    </source>
</evidence>
<dbReference type="CDD" id="cd00104">
    <property type="entry name" value="KAZAL_FS"/>
    <property type="match status" value="1"/>
</dbReference>
<keyword evidence="8" id="KW-1185">Reference proteome</keyword>
<organism evidence="7 8">
    <name type="scientific">Aquatica leii</name>
    <dbReference type="NCBI Taxonomy" id="1421715"/>
    <lineage>
        <taxon>Eukaryota</taxon>
        <taxon>Metazoa</taxon>
        <taxon>Ecdysozoa</taxon>
        <taxon>Arthropoda</taxon>
        <taxon>Hexapoda</taxon>
        <taxon>Insecta</taxon>
        <taxon>Pterygota</taxon>
        <taxon>Neoptera</taxon>
        <taxon>Endopterygota</taxon>
        <taxon>Coleoptera</taxon>
        <taxon>Polyphaga</taxon>
        <taxon>Elateriformia</taxon>
        <taxon>Elateroidea</taxon>
        <taxon>Lampyridae</taxon>
        <taxon>Luciolinae</taxon>
        <taxon>Aquatica</taxon>
    </lineage>
</organism>
<comment type="subcellular location">
    <subcellularLocation>
        <location evidence="1">Secreted</location>
    </subcellularLocation>
</comment>
<dbReference type="Gene3D" id="3.30.60.30">
    <property type="match status" value="1"/>
</dbReference>
<feature type="signal peptide" evidence="5">
    <location>
        <begin position="1"/>
        <end position="22"/>
    </location>
</feature>
<dbReference type="Proteomes" id="UP001353858">
    <property type="component" value="Unassembled WGS sequence"/>
</dbReference>
<comment type="caution">
    <text evidence="7">The sequence shown here is derived from an EMBL/GenBank/DDBJ whole genome shotgun (WGS) entry which is preliminary data.</text>
</comment>
<dbReference type="InterPro" id="IPR036058">
    <property type="entry name" value="Kazal_dom_sf"/>
</dbReference>
<dbReference type="PANTHER" id="PTHR21179">
    <property type="entry name" value="SERINE-TYPE ENDOPEPTIDASE INHIBITOR"/>
    <property type="match status" value="1"/>
</dbReference>
<sequence>MYTAIKVILLLFLICLIPNANAQDTFLRSNLRGSRQRQNNRQSIESTQENFSQSDGFPEQQANNFGNTLQQQTQQRPGVIRPSTISPSGPETTAATTKAPQAYVTCLQACPATPEYNPICGTNSETFTNLSRFRCAQKCGLRVDILFNGRC</sequence>
<feature type="domain" description="Kazal-like" evidence="6">
    <location>
        <begin position="100"/>
        <end position="151"/>
    </location>
</feature>
<feature type="compositionally biased region" description="Low complexity" evidence="4">
    <location>
        <begin position="32"/>
        <end position="43"/>
    </location>
</feature>
<evidence type="ECO:0000256" key="2">
    <source>
        <dbReference type="ARBA" id="ARBA00022525"/>
    </source>
</evidence>
<dbReference type="InterPro" id="IPR002350">
    <property type="entry name" value="Kazal_dom"/>
</dbReference>
<keyword evidence="2" id="KW-0964">Secreted</keyword>
<evidence type="ECO:0000313" key="7">
    <source>
        <dbReference type="EMBL" id="KAK4887824.1"/>
    </source>
</evidence>
<dbReference type="SUPFAM" id="SSF100895">
    <property type="entry name" value="Kazal-type serine protease inhibitors"/>
    <property type="match status" value="1"/>
</dbReference>
<keyword evidence="5" id="KW-0732">Signal</keyword>
<feature type="compositionally biased region" description="Polar residues" evidence="4">
    <location>
        <begin position="44"/>
        <end position="76"/>
    </location>
</feature>
<dbReference type="SMART" id="SM00280">
    <property type="entry name" value="KAZAL"/>
    <property type="match status" value="1"/>
</dbReference>
<evidence type="ECO:0000313" key="8">
    <source>
        <dbReference type="Proteomes" id="UP001353858"/>
    </source>
</evidence>
<dbReference type="PROSITE" id="PS51465">
    <property type="entry name" value="KAZAL_2"/>
    <property type="match status" value="1"/>
</dbReference>
<dbReference type="Pfam" id="PF00050">
    <property type="entry name" value="Kazal_1"/>
    <property type="match status" value="1"/>
</dbReference>
<dbReference type="PANTHER" id="PTHR21179:SF0">
    <property type="entry name" value="SERINE PROTEASE INHIBITOR KAZAL-TYPE 4"/>
    <property type="match status" value="1"/>
</dbReference>
<evidence type="ECO:0000256" key="3">
    <source>
        <dbReference type="ARBA" id="ARBA00023157"/>
    </source>
</evidence>
<reference evidence="8" key="1">
    <citation type="submission" date="2023-01" db="EMBL/GenBank/DDBJ databases">
        <title>Key to firefly adult light organ development and bioluminescence: homeobox transcription factors regulate luciferase expression and transportation to peroxisome.</title>
        <authorList>
            <person name="Fu X."/>
        </authorList>
    </citation>
    <scope>NUCLEOTIDE SEQUENCE [LARGE SCALE GENOMIC DNA]</scope>
</reference>
<name>A0AAN7Q706_9COLE</name>